<dbReference type="CDD" id="cd01127">
    <property type="entry name" value="TrwB_TraG_TraD_VirD4"/>
    <property type="match status" value="1"/>
</dbReference>
<dbReference type="KEGG" id="caml:H6X83_04495"/>
<reference evidence="9 10" key="1">
    <citation type="submission" date="2020-08" db="EMBL/GenBank/DDBJ databases">
        <authorList>
            <person name="Ren C."/>
            <person name="Gu Y."/>
            <person name="Xu Y."/>
        </authorList>
    </citation>
    <scope>NUCLEOTIDE SEQUENCE [LARGE SCALE GENOMIC DNA]</scope>
    <source>
        <strain evidence="9 10">LBM18003</strain>
    </source>
</reference>
<feature type="region of interest" description="Disordered" evidence="7">
    <location>
        <begin position="459"/>
        <end position="481"/>
    </location>
</feature>
<comment type="subcellular location">
    <subcellularLocation>
        <location evidence="1">Cell membrane</location>
        <topology evidence="1">Multi-pass membrane protein</topology>
    </subcellularLocation>
</comment>
<dbReference type="SUPFAM" id="SSF52540">
    <property type="entry name" value="P-loop containing nucleoside triphosphate hydrolases"/>
    <property type="match status" value="1"/>
</dbReference>
<dbReference type="RefSeq" id="WP_212507963.1">
    <property type="nucleotide sequence ID" value="NZ_CP060696.1"/>
</dbReference>
<dbReference type="AlphaFoldDB" id="A0A7G9WJN2"/>
<keyword evidence="4 8" id="KW-0812">Transmembrane</keyword>
<evidence type="ECO:0000256" key="1">
    <source>
        <dbReference type="ARBA" id="ARBA00004651"/>
    </source>
</evidence>
<evidence type="ECO:0000256" key="3">
    <source>
        <dbReference type="ARBA" id="ARBA00022475"/>
    </source>
</evidence>
<accession>A0A7G9WJN2</accession>
<comment type="similarity">
    <text evidence="2">Belongs to the VirD4/TraG family.</text>
</comment>
<evidence type="ECO:0000313" key="9">
    <source>
        <dbReference type="EMBL" id="QNO18894.1"/>
    </source>
</evidence>
<dbReference type="Proteomes" id="UP000516046">
    <property type="component" value="Chromosome"/>
</dbReference>
<feature type="transmembrane region" description="Helical" evidence="8">
    <location>
        <begin position="7"/>
        <end position="28"/>
    </location>
</feature>
<gene>
    <name evidence="9" type="ORF">H6X83_04495</name>
</gene>
<dbReference type="InterPro" id="IPR003688">
    <property type="entry name" value="TraG/VirD4"/>
</dbReference>
<dbReference type="PANTHER" id="PTHR37937:SF1">
    <property type="entry name" value="CONJUGATIVE TRANSFER: DNA TRANSPORT"/>
    <property type="match status" value="1"/>
</dbReference>
<dbReference type="InterPro" id="IPR027417">
    <property type="entry name" value="P-loop_NTPase"/>
</dbReference>
<keyword evidence="5 8" id="KW-1133">Transmembrane helix</keyword>
<evidence type="ECO:0000256" key="8">
    <source>
        <dbReference type="SAM" id="Phobius"/>
    </source>
</evidence>
<organism evidence="9 10">
    <name type="scientific">Caproicibacterium amylolyticum</name>
    <dbReference type="NCBI Taxonomy" id="2766537"/>
    <lineage>
        <taxon>Bacteria</taxon>
        <taxon>Bacillati</taxon>
        <taxon>Bacillota</taxon>
        <taxon>Clostridia</taxon>
        <taxon>Eubacteriales</taxon>
        <taxon>Oscillospiraceae</taxon>
        <taxon>Caproicibacterium</taxon>
    </lineage>
</organism>
<keyword evidence="10" id="KW-1185">Reference proteome</keyword>
<evidence type="ECO:0000313" key="10">
    <source>
        <dbReference type="Proteomes" id="UP000516046"/>
    </source>
</evidence>
<protein>
    <submittedName>
        <fullName evidence="9">Type IV secretory system conjugative DNA transfer family protein</fullName>
    </submittedName>
</protein>
<feature type="transmembrane region" description="Helical" evidence="8">
    <location>
        <begin position="43"/>
        <end position="60"/>
    </location>
</feature>
<evidence type="ECO:0000256" key="7">
    <source>
        <dbReference type="SAM" id="MobiDB-lite"/>
    </source>
</evidence>
<evidence type="ECO:0000256" key="2">
    <source>
        <dbReference type="ARBA" id="ARBA00008806"/>
    </source>
</evidence>
<dbReference type="GO" id="GO:0005886">
    <property type="term" value="C:plasma membrane"/>
    <property type="evidence" value="ECO:0007669"/>
    <property type="project" value="UniProtKB-SubCell"/>
</dbReference>
<keyword evidence="3" id="KW-1003">Cell membrane</keyword>
<keyword evidence="6 8" id="KW-0472">Membrane</keyword>
<dbReference type="NCBIfam" id="NF045973">
    <property type="entry name" value="conju_CD1115"/>
    <property type="match status" value="1"/>
</dbReference>
<dbReference type="PANTHER" id="PTHR37937">
    <property type="entry name" value="CONJUGATIVE TRANSFER: DNA TRANSPORT"/>
    <property type="match status" value="1"/>
</dbReference>
<sequence>MKKPKRIMALIIPSCITLVCSYLFFQYLRNFDPSILSYSDKTAILLTIGTTAFLTLSFYAKYRKYAGIEHGSSHWSKRSDLKPFRDKKFQNTIILSQTEQISIDQKKTRLADHVLVLGDTGAGKSRFYAKPNIMQMNGSYVITDPSGEHLYSEGAMLAAAGYKIKVFDVISPSNSLHFNPFHYYKTPVDVQKFIEMLILNTSGDKSNPQSMEDFWVKSERLWLSAHINYILETCPPEEQNIESVMKLLHASEVKDEDEDFVSAVDILFHKLEEQNPQSFACKQYKGFKLAAGKTAKSILISVDIRLQHFDIQEYSDLFSEDELGLEKIGQEKTALFLVMDETDRTFNYMIAILFSVLFNTQAKVAKTLPGRELPLHLHCIIDEIANIGKFPNLENLLATMRKYNVGLELLYQDLGQIKHIYKEDYDTILSNCPIKLFLGGTGETTTKYVSEQMLGDTTITTKSTGDSGAGMSGKGNHSINEQSAGRKLLDATEISKLSMDECIVSIKGLSPFHSRKYDIKSHPNYSQLADGQKQGYLFYRSPPSKEVTIQTKYITEIKLEEN</sequence>
<name>A0A7G9WJN2_9FIRM</name>
<evidence type="ECO:0000256" key="6">
    <source>
        <dbReference type="ARBA" id="ARBA00023136"/>
    </source>
</evidence>
<evidence type="ECO:0000256" key="4">
    <source>
        <dbReference type="ARBA" id="ARBA00022692"/>
    </source>
</evidence>
<evidence type="ECO:0000256" key="5">
    <source>
        <dbReference type="ARBA" id="ARBA00022989"/>
    </source>
</evidence>
<dbReference type="Gene3D" id="3.40.50.300">
    <property type="entry name" value="P-loop containing nucleotide triphosphate hydrolases"/>
    <property type="match status" value="1"/>
</dbReference>
<proteinExistence type="inferred from homology"/>
<dbReference type="InterPro" id="IPR051539">
    <property type="entry name" value="T4SS-coupling_protein"/>
</dbReference>
<dbReference type="Pfam" id="PF02534">
    <property type="entry name" value="T4SS-DNA_transf"/>
    <property type="match status" value="1"/>
</dbReference>
<dbReference type="EMBL" id="CP060696">
    <property type="protein sequence ID" value="QNO18894.1"/>
    <property type="molecule type" value="Genomic_DNA"/>
</dbReference>